<gene>
    <name evidence="4" type="ORF">J8273_0645</name>
</gene>
<evidence type="ECO:0000313" key="4">
    <source>
        <dbReference type="EMBL" id="KAG9397515.1"/>
    </source>
</evidence>
<comment type="caution">
    <text evidence="4">The sequence shown here is derived from an EMBL/GenBank/DDBJ whole genome shotgun (WGS) entry which is preliminary data.</text>
</comment>
<keyword evidence="3" id="KW-0732">Signal</keyword>
<dbReference type="AlphaFoldDB" id="A0A8J6B3F8"/>
<keyword evidence="2" id="KW-0378">Hydrolase</keyword>
<dbReference type="CDD" id="cd09120">
    <property type="entry name" value="PLDc_DNaseII_1"/>
    <property type="match status" value="1"/>
</dbReference>
<name>A0A8J6B3F8_9EUKA</name>
<feature type="signal peptide" evidence="3">
    <location>
        <begin position="1"/>
        <end position="23"/>
    </location>
</feature>
<dbReference type="GO" id="GO:0004531">
    <property type="term" value="F:deoxyribonuclease II activity"/>
    <property type="evidence" value="ECO:0007669"/>
    <property type="project" value="InterPro"/>
</dbReference>
<accession>A0A8J6B3F8</accession>
<organism evidence="4 5">
    <name type="scientific">Carpediemonas membranifera</name>
    <dbReference type="NCBI Taxonomy" id="201153"/>
    <lineage>
        <taxon>Eukaryota</taxon>
        <taxon>Metamonada</taxon>
        <taxon>Carpediemonas-like organisms</taxon>
        <taxon>Carpediemonas</taxon>
    </lineage>
</organism>
<comment type="similarity">
    <text evidence="1">Belongs to the DNase II family.</text>
</comment>
<reference evidence="4" key="1">
    <citation type="submission" date="2021-05" db="EMBL/GenBank/DDBJ databases">
        <title>A free-living protist that lacks canonical eukaryotic 1 DNA replication and segregation systems.</title>
        <authorList>
            <person name="Salas-Leiva D.E."/>
            <person name="Tromer E.C."/>
            <person name="Curtis B.A."/>
            <person name="Jerlstrom-Hultqvist J."/>
            <person name="Kolisko M."/>
            <person name="Yi Z."/>
            <person name="Salas-Leiva J.S."/>
            <person name="Gallot-Lavallee L."/>
            <person name="Kops G.J.P.L."/>
            <person name="Archibald J.M."/>
            <person name="Simpson A.G.B."/>
            <person name="Roger A.J."/>
        </authorList>
    </citation>
    <scope>NUCLEOTIDE SEQUENCE</scope>
    <source>
        <strain evidence="4">BICM</strain>
    </source>
</reference>
<dbReference type="Pfam" id="PF03265">
    <property type="entry name" value="DNase_II"/>
    <property type="match status" value="1"/>
</dbReference>
<dbReference type="PANTHER" id="PTHR10858:SF23">
    <property type="entry name" value="DEOXYRIBONUCLEASE II"/>
    <property type="match status" value="1"/>
</dbReference>
<evidence type="ECO:0000313" key="5">
    <source>
        <dbReference type="Proteomes" id="UP000717585"/>
    </source>
</evidence>
<protein>
    <submittedName>
        <fullName evidence="4">Deoxyribonuclease II</fullName>
    </submittedName>
</protein>
<proteinExistence type="inferred from homology"/>
<dbReference type="InterPro" id="IPR004947">
    <property type="entry name" value="DNase_II"/>
</dbReference>
<evidence type="ECO:0000256" key="3">
    <source>
        <dbReference type="SAM" id="SignalP"/>
    </source>
</evidence>
<dbReference type="PANTHER" id="PTHR10858">
    <property type="entry name" value="DEOXYRIBONUCLEASE II"/>
    <property type="match status" value="1"/>
</dbReference>
<sequence>MKLFVAIVLFALCLQMLFIVAHGAALSCVSDDGERVDWWTGIKMPKISGSMEESFQDGERYMYIDGDTFDWELSAYLLTDTSGGAIQKTLDAIVYHHETGYVMYNDQPPETSSAYSNYAHAKGVVAWDEASQTGVWLVHSVPRFPHKRENESYSFPDPQLTYGQSFLCMNLNWDALSTVGSALRHNKVKVYASFLQASNPDNFAALIDKDYQEDTQVRVDKIKTRGGKAMDVFSKSDDWDGDLYEAGVAPHYDTDLIAETWMRPYRGSFCKGVNATEGYTVENAEYVYPPFVEEYHYTKDHSKLALTSAPGQLRVCVGDINRNESQRRRGGGTVCFRDATVWNAFYSVYGSNRPRC</sequence>
<dbReference type="OrthoDB" id="10261598at2759"/>
<dbReference type="Proteomes" id="UP000717585">
    <property type="component" value="Unassembled WGS sequence"/>
</dbReference>
<dbReference type="PROSITE" id="PS51257">
    <property type="entry name" value="PROKAR_LIPOPROTEIN"/>
    <property type="match status" value="1"/>
</dbReference>
<keyword evidence="5" id="KW-1185">Reference proteome</keyword>
<evidence type="ECO:0000256" key="1">
    <source>
        <dbReference type="ARBA" id="ARBA00007527"/>
    </source>
</evidence>
<evidence type="ECO:0000256" key="2">
    <source>
        <dbReference type="ARBA" id="ARBA00022801"/>
    </source>
</evidence>
<feature type="chain" id="PRO_5035146485" evidence="3">
    <location>
        <begin position="24"/>
        <end position="356"/>
    </location>
</feature>
<dbReference type="EMBL" id="JAHDYR010000001">
    <property type="protein sequence ID" value="KAG9397515.1"/>
    <property type="molecule type" value="Genomic_DNA"/>
</dbReference>